<feature type="non-terminal residue" evidence="2">
    <location>
        <position position="108"/>
    </location>
</feature>
<accession>A0A6J4NL00</accession>
<evidence type="ECO:0000313" key="2">
    <source>
        <dbReference type="EMBL" id="CAA9390780.1"/>
    </source>
</evidence>
<proteinExistence type="predicted"/>
<feature type="compositionally biased region" description="Gly residues" evidence="1">
    <location>
        <begin position="51"/>
        <end position="67"/>
    </location>
</feature>
<gene>
    <name evidence="2" type="ORF">AVDCRST_MAG93-9725</name>
</gene>
<reference evidence="2" key="1">
    <citation type="submission" date="2020-02" db="EMBL/GenBank/DDBJ databases">
        <authorList>
            <person name="Meier V. D."/>
        </authorList>
    </citation>
    <scope>NUCLEOTIDE SEQUENCE</scope>
    <source>
        <strain evidence="2">AVDCRST_MAG93</strain>
    </source>
</reference>
<feature type="non-terminal residue" evidence="2">
    <location>
        <position position="1"/>
    </location>
</feature>
<feature type="compositionally biased region" description="Basic and acidic residues" evidence="1">
    <location>
        <begin position="12"/>
        <end position="32"/>
    </location>
</feature>
<sequence length="108" mass="11017">DTRLFDAASRVVSKEAKEREEGDRGAESRERGSGAMPEQEHPAAGPSEAAPGGGLGPEGAGREGGGLPRHRLQAGERAPGGVPRDASQARGGARGEPRGPHARGPPRV</sequence>
<protein>
    <submittedName>
        <fullName evidence="2">Uncharacterized protein</fullName>
    </submittedName>
</protein>
<organism evidence="2">
    <name type="scientific">uncultured Chloroflexia bacterium</name>
    <dbReference type="NCBI Taxonomy" id="1672391"/>
    <lineage>
        <taxon>Bacteria</taxon>
        <taxon>Bacillati</taxon>
        <taxon>Chloroflexota</taxon>
        <taxon>Chloroflexia</taxon>
        <taxon>environmental samples</taxon>
    </lineage>
</organism>
<dbReference type="AlphaFoldDB" id="A0A6J4NL00"/>
<feature type="region of interest" description="Disordered" evidence="1">
    <location>
        <begin position="1"/>
        <end position="108"/>
    </location>
</feature>
<dbReference type="EMBL" id="CADCTR010003262">
    <property type="protein sequence ID" value="CAA9390780.1"/>
    <property type="molecule type" value="Genomic_DNA"/>
</dbReference>
<name>A0A6J4NL00_9CHLR</name>
<evidence type="ECO:0000256" key="1">
    <source>
        <dbReference type="SAM" id="MobiDB-lite"/>
    </source>
</evidence>